<evidence type="ECO:0000313" key="2">
    <source>
        <dbReference type="Proteomes" id="UP000007148"/>
    </source>
</evidence>
<dbReference type="AlphaFoldDB" id="G4TYT7"/>
<accession>G4TYT7</accession>
<dbReference type="Proteomes" id="UP000007148">
    <property type="component" value="Unassembled WGS sequence"/>
</dbReference>
<sequence length="243" mass="28388">MREVKVICNLICVRINVKWEAPTQSFESGLKRLALVALWDYSWLLCITFPGLEIIELTQTPSMTFLPFVSKLRRLRSLNCDIKQEETVLEMNHNFHQLERLVLHADIVMPLCNPGAYGLAKPAFSSISTLELWLDNLSIVSFTRLIRGRCLPRGHPWSLLPKETSQITTFRLYWKDYPGNQVEQVVWSSELLALARREQDRIEAYDGTYIRLKLEWMKEPVTVPDYTNWLSDIYMSTAKFYKP</sequence>
<reference evidence="1 2" key="1">
    <citation type="journal article" date="2011" name="PLoS Pathog.">
        <title>Endophytic Life Strategies Decoded by Genome and Transcriptome Analyses of the Mutualistic Root Symbiont Piriformospora indica.</title>
        <authorList>
            <person name="Zuccaro A."/>
            <person name="Lahrmann U."/>
            <person name="Guldener U."/>
            <person name="Langen G."/>
            <person name="Pfiffi S."/>
            <person name="Biedenkopf D."/>
            <person name="Wong P."/>
            <person name="Samans B."/>
            <person name="Grimm C."/>
            <person name="Basiewicz M."/>
            <person name="Murat C."/>
            <person name="Martin F."/>
            <person name="Kogel K.H."/>
        </authorList>
    </citation>
    <scope>NUCLEOTIDE SEQUENCE [LARGE SCALE GENOMIC DNA]</scope>
    <source>
        <strain evidence="1 2">DSM 11827</strain>
    </source>
</reference>
<dbReference type="HOGENOM" id="CLU_1142949_0_0_1"/>
<comment type="caution">
    <text evidence="1">The sequence shown here is derived from an EMBL/GenBank/DDBJ whole genome shotgun (WGS) entry which is preliminary data.</text>
</comment>
<name>G4TYT7_SERID</name>
<organism evidence="1 2">
    <name type="scientific">Serendipita indica (strain DSM 11827)</name>
    <name type="common">Root endophyte fungus</name>
    <name type="synonym">Piriformospora indica</name>
    <dbReference type="NCBI Taxonomy" id="1109443"/>
    <lineage>
        <taxon>Eukaryota</taxon>
        <taxon>Fungi</taxon>
        <taxon>Dikarya</taxon>
        <taxon>Basidiomycota</taxon>
        <taxon>Agaricomycotina</taxon>
        <taxon>Agaricomycetes</taxon>
        <taxon>Sebacinales</taxon>
        <taxon>Serendipitaceae</taxon>
        <taxon>Serendipita</taxon>
    </lineage>
</organism>
<gene>
    <name evidence="1" type="ORF">PIIN_10473</name>
</gene>
<keyword evidence="2" id="KW-1185">Reference proteome</keyword>
<protein>
    <submittedName>
        <fullName evidence="1">Uncharacterized protein</fullName>
    </submittedName>
</protein>
<evidence type="ECO:0000313" key="1">
    <source>
        <dbReference type="EMBL" id="CCA76480.1"/>
    </source>
</evidence>
<dbReference type="EMBL" id="CAFZ01000779">
    <property type="protein sequence ID" value="CCA76480.1"/>
    <property type="molecule type" value="Genomic_DNA"/>
</dbReference>
<dbReference type="InParanoid" id="G4TYT7"/>
<proteinExistence type="predicted"/>